<dbReference type="InterPro" id="IPR029063">
    <property type="entry name" value="SAM-dependent_MTases_sf"/>
</dbReference>
<dbReference type="PANTHER" id="PTHR43591:SF31">
    <property type="entry name" value="LAEA-LIKE, PUTATIVE (AFU_ORTHOLOGUE AFUA_8G01930)-RELATED"/>
    <property type="match status" value="1"/>
</dbReference>
<dbReference type="GO" id="GO:0008168">
    <property type="term" value="F:methyltransferase activity"/>
    <property type="evidence" value="ECO:0007669"/>
    <property type="project" value="TreeGrafter"/>
</dbReference>
<proteinExistence type="predicted"/>
<dbReference type="CDD" id="cd02440">
    <property type="entry name" value="AdoMet_MTases"/>
    <property type="match status" value="1"/>
</dbReference>
<dbReference type="AlphaFoldDB" id="A0A8H7WAH0"/>
<evidence type="ECO:0000313" key="1">
    <source>
        <dbReference type="EMBL" id="KAG4418079.1"/>
    </source>
</evidence>
<evidence type="ECO:0000313" key="2">
    <source>
        <dbReference type="Proteomes" id="UP000664132"/>
    </source>
</evidence>
<dbReference type="OrthoDB" id="2013972at2759"/>
<name>A0A8H7WAH0_9HELO</name>
<dbReference type="EMBL" id="JAFJYH010000138">
    <property type="protein sequence ID" value="KAG4418079.1"/>
    <property type="molecule type" value="Genomic_DNA"/>
</dbReference>
<reference evidence="1" key="1">
    <citation type="submission" date="2021-02" db="EMBL/GenBank/DDBJ databases">
        <title>Genome sequence Cadophora malorum strain M34.</title>
        <authorList>
            <person name="Stefanovic E."/>
            <person name="Vu D."/>
            <person name="Scully C."/>
            <person name="Dijksterhuis J."/>
            <person name="Roader J."/>
            <person name="Houbraken J."/>
        </authorList>
    </citation>
    <scope>NUCLEOTIDE SEQUENCE</scope>
    <source>
        <strain evidence="1">M34</strain>
    </source>
</reference>
<comment type="caution">
    <text evidence="1">The sequence shown here is derived from an EMBL/GenBank/DDBJ whole genome shotgun (WGS) entry which is preliminary data.</text>
</comment>
<evidence type="ECO:0008006" key="3">
    <source>
        <dbReference type="Google" id="ProtNLM"/>
    </source>
</evidence>
<keyword evidence="2" id="KW-1185">Reference proteome</keyword>
<dbReference type="PANTHER" id="PTHR43591">
    <property type="entry name" value="METHYLTRANSFERASE"/>
    <property type="match status" value="1"/>
</dbReference>
<gene>
    <name evidence="1" type="ORF">IFR04_008816</name>
</gene>
<organism evidence="1 2">
    <name type="scientific">Cadophora malorum</name>
    <dbReference type="NCBI Taxonomy" id="108018"/>
    <lineage>
        <taxon>Eukaryota</taxon>
        <taxon>Fungi</taxon>
        <taxon>Dikarya</taxon>
        <taxon>Ascomycota</taxon>
        <taxon>Pezizomycotina</taxon>
        <taxon>Leotiomycetes</taxon>
        <taxon>Helotiales</taxon>
        <taxon>Ploettnerulaceae</taxon>
        <taxon>Cadophora</taxon>
    </lineage>
</organism>
<dbReference type="Pfam" id="PF13489">
    <property type="entry name" value="Methyltransf_23"/>
    <property type="match status" value="1"/>
</dbReference>
<dbReference type="Proteomes" id="UP000664132">
    <property type="component" value="Unassembled WGS sequence"/>
</dbReference>
<accession>A0A8H7WAH0</accession>
<sequence>MAEPQNDVAPLNLEVEADDFADGDSAIGGGSFGSSTTSIETSIMRHRHENGRTYHSFKDGKYLVPNDKREQERADLQHHLYLLTYDGQLSVIPDLKDKKFQRVLDVGTGTGIWAIDYGTVPPNASFEIDDLEEPWHFSEKFDYIHSRMMTGSFADWPKFFDQAFENTSPGGYIEVSDICFPVLTDDDTFPKDSALQSWANQQLNGSKIIGRALDVAKNHQAELQRVGYTDVMVKHFVWPMNRWPKDPKYKELGMWNCENFSAGVSGFSMALFTRVLGWTPEQLEVFLVDVRKEMKDTRIHAYFPIYTIYAKKPE</sequence>
<protein>
    <recommendedName>
        <fullName evidence="3">Methyltransferase</fullName>
    </recommendedName>
</protein>
<dbReference type="SUPFAM" id="SSF53335">
    <property type="entry name" value="S-adenosyl-L-methionine-dependent methyltransferases"/>
    <property type="match status" value="1"/>
</dbReference>
<dbReference type="Gene3D" id="3.40.50.150">
    <property type="entry name" value="Vaccinia Virus protein VP39"/>
    <property type="match status" value="1"/>
</dbReference>